<dbReference type="PROSITE" id="PS50075">
    <property type="entry name" value="CARRIER"/>
    <property type="match status" value="1"/>
</dbReference>
<comment type="caution">
    <text evidence="2">The sequence shown here is derived from an EMBL/GenBank/DDBJ whole genome shotgun (WGS) entry which is preliminary data.</text>
</comment>
<dbReference type="Proteomes" id="UP000600026">
    <property type="component" value="Unassembled WGS sequence"/>
</dbReference>
<dbReference type="InterPro" id="IPR009081">
    <property type="entry name" value="PP-bd_ACP"/>
</dbReference>
<reference evidence="2" key="1">
    <citation type="submission" date="2020-09" db="EMBL/GenBank/DDBJ databases">
        <title>Whole genome shotgun sequence of Streptomyces xanthophaeus NBRC 12829.</title>
        <authorList>
            <person name="Komaki H."/>
            <person name="Tamura T."/>
        </authorList>
    </citation>
    <scope>NUCLEOTIDE SEQUENCE</scope>
    <source>
        <strain evidence="2">NBRC 12829</strain>
    </source>
</reference>
<protein>
    <recommendedName>
        <fullName evidence="1">Carrier domain-containing protein</fullName>
    </recommendedName>
</protein>
<dbReference type="AlphaFoldDB" id="A0A919LDX0"/>
<organism evidence="2 3">
    <name type="scientific">Streptomyces xanthophaeus</name>
    <dbReference type="NCBI Taxonomy" id="67385"/>
    <lineage>
        <taxon>Bacteria</taxon>
        <taxon>Bacillati</taxon>
        <taxon>Actinomycetota</taxon>
        <taxon>Actinomycetes</taxon>
        <taxon>Kitasatosporales</taxon>
        <taxon>Streptomycetaceae</taxon>
        <taxon>Streptomyces</taxon>
    </lineage>
</organism>
<gene>
    <name evidence="2" type="ORF">Sxan_49990</name>
</gene>
<proteinExistence type="predicted"/>
<dbReference type="EMBL" id="BNEE01000006">
    <property type="protein sequence ID" value="GHI87635.1"/>
    <property type="molecule type" value="Genomic_DNA"/>
</dbReference>
<dbReference type="Gene3D" id="1.10.1200.10">
    <property type="entry name" value="ACP-like"/>
    <property type="match status" value="1"/>
</dbReference>
<name>A0A919LDX0_9ACTN</name>
<dbReference type="Pfam" id="PF00550">
    <property type="entry name" value="PP-binding"/>
    <property type="match status" value="1"/>
</dbReference>
<dbReference type="RefSeq" id="WP_234321491.1">
    <property type="nucleotide sequence ID" value="NZ_BNEE01000006.1"/>
</dbReference>
<sequence>MRDITGVYGMNGAEQTAADVSGRLLDVLTEHLRGVPADVDWDTVALADLGLDSMAAIELVITIEDTFGVQFRDELLVRETFATFASLESAVREMARPQ</sequence>
<accession>A0A919LDX0</accession>
<evidence type="ECO:0000259" key="1">
    <source>
        <dbReference type="PROSITE" id="PS50075"/>
    </source>
</evidence>
<dbReference type="SUPFAM" id="SSF47336">
    <property type="entry name" value="ACP-like"/>
    <property type="match status" value="1"/>
</dbReference>
<dbReference type="InterPro" id="IPR036736">
    <property type="entry name" value="ACP-like_sf"/>
</dbReference>
<keyword evidence="3" id="KW-1185">Reference proteome</keyword>
<evidence type="ECO:0000313" key="3">
    <source>
        <dbReference type="Proteomes" id="UP000600026"/>
    </source>
</evidence>
<feature type="domain" description="Carrier" evidence="1">
    <location>
        <begin position="18"/>
        <end position="95"/>
    </location>
</feature>
<evidence type="ECO:0000313" key="2">
    <source>
        <dbReference type="EMBL" id="GHI87635.1"/>
    </source>
</evidence>